<evidence type="ECO:0000256" key="14">
    <source>
        <dbReference type="SAM" id="Coils"/>
    </source>
</evidence>
<feature type="domain" description="Dynein heavy chain C-terminal" evidence="21">
    <location>
        <begin position="1824"/>
        <end position="1942"/>
    </location>
</feature>
<comment type="caution">
    <text evidence="22">The sequence shown here is derived from an EMBL/GenBank/DDBJ whole genome shotgun (WGS) entry which is preliminary data.</text>
</comment>
<evidence type="ECO:0000259" key="21">
    <source>
        <dbReference type="Pfam" id="PF18199"/>
    </source>
</evidence>
<evidence type="ECO:0008006" key="24">
    <source>
        <dbReference type="Google" id="ProtNLM"/>
    </source>
</evidence>
<dbReference type="FunFam" id="1.20.920.20:FF:000001">
    <property type="entry name" value="dynein heavy chain 2, axonemal"/>
    <property type="match status" value="1"/>
</dbReference>
<evidence type="ECO:0000256" key="9">
    <source>
        <dbReference type="ARBA" id="ARBA00023054"/>
    </source>
</evidence>
<protein>
    <recommendedName>
        <fullName evidence="24">Dynein heavy chain</fullName>
    </recommendedName>
</protein>
<sequence>IGALLEREDRKKLESYMRTNHPQLAYPPSSNTTNDNMFDFMVAEDGAWRHWEVLVEPFQYPECAVPDLGTMLVPNVDCVRTNYLLHTVAKQGKAVLLIGEPGSAKTVMVENYLKKFNVETDLSRKFSFSYATSTFQFQRTIEGYIDKRTGSTYGPPAGKRLTVFIDDLSLPALTEWGDQPTNEALRQILETNGLYSLDRPGDFLQMVDIQFVAAMTQPGGGRNDIPSRLKRHFCIFNCPLPSEGSMDLIYGTIAGGHYSLKKGYSEETRKLVSALVPVTRKLWTLTKQKMLPTPSRSHYVFNLRDLTRIWQGVCSTVAAVVEKESTLMQLWKHECIRVIADRFVSREDEIWFEEALLRTVRNELGEEYFEMVQETSYFVDFMRDAPEPTGDEIDEIDAEIPKIYEPAESGLDGLECRLKMYLAQYNEIARSQGMDLVFFKDAVLHVVKISRILRHPGGHVLLVGVGGSGKQSLTKLASFIAGYKTFQITLTRSYNVGNFLEDLKVLYRTCGIQGKGTTFIFTDNDIKEEGFLEYLNSVLSSGSVSSVFNRDELADIVTELLPVMKREQPRQPATPENVLEFFQSRARLNLHVALCFSPVSDKFRTRALKFPGLIAGCTIDWFHSWPKEALISVAHHMLTDFPVAIEENIRPGLEQALGCVQNSVTELSKEYFQRYRRAVHVTPKTYLSFLASYKSVIGIKAKEVGELAKRMDSGLSKIEEAAISVAQLKEELAVMDKQLLAASEKAEQVLIEVEARARDAETVKDEVQQVKDKAQKLELARPALEEAEAALNTIKPAHIATIRKLGRPPHLIMRIMDCVLILFQRKLQPVMTDSVAKCIKPSWNESLKFMASTTFLSSLQNFPKDTITDEMIELLEPYFRADDYDMDTARRVCGDVAGLLSWTKAMAFFFGVNKEVLPLKANLALQEARLKGANRELRRAELTLREKEESLASVTAQYQAALVEKEEISEAADTCRRKMGQAEELISGLSGEKLRWTVQSGLFKQQLGLLLGDGLLATGFLSYAGPFNQAYRMKLHICWKELLDDYSIPYTAGLDVVSMLVDPQKISEWSLQGLPNDEHSIQNAAIVTRSNSYPLLIDPQGQGKSWLKVKESCKELQMTSMNHKYFRKHLEDSLSLGRPLLIEDIGEDLDPILDNLLEKRFIKAGTIDKIIVGDKDCDIMPGFALYMTTKLSNPSYTPEICAKTAVIDFTVTQQGLEDQLLGRVVLMERSELESERVAVFEAVLENKKMIKGLEDNLLGRLTAVEGSLIDDDNLLLVLNQTKKAASEIARKLEASAAMEERIEAAREAFRPVAGRGSLLYFLVVEMGLVSSMYQTSLKQFLSLFDISISKAAKSSSIESRVSSILKTLTFEIWRNSLRCFYTEHKPIFTLLLALKIDLHSGNITHKEFITLIKGGASFDIKTVPAKPFRWLLDITWLNIISLSSLPEFGPLPQLFSENERDWKSWLEKERPETATIPCSFNSTDSFRKLLLIRAMCVDRMTQQARIYISESLGSEYNEPPLLDLEEAFQESDALTPLICLLSAGADPTHKIESLARQKEIFIFCLSMGQGQEVPARNLLVECMNKGQWLLLQNCHLSLSFCGEILEAMMYNETVHDKFRLWLTTEPHPQFPIALLQVSIKFTNEPPQGIRSSLKTTYSDISQDLLDYSVSNAWPPLLFALAFLHTTLQERKKYCALGWNVPYEFSQSDFQASVQFLQNHLDDPDYKKGISWQNICFMLGEVQYGGRVTDDFDKRLLMTFTQLWFGDRLVKPGFEFHKGYTAPQGIQGRTTAGCMEHITSLPAQDSPEVLGLHPNADITYQMNVAQCILDTILSVQPKEGGMGGEEVSREESALKVVEDLQVRCPRNFVPHEVKEGLNRLGTYLPMTIFLRQEISCLQKVITLVKSALTDLKLAIEGTIVLSPSLRNVLDAITDSRVPISWKK</sequence>
<dbReference type="Gene3D" id="3.40.50.300">
    <property type="entry name" value="P-loop containing nucleotide triphosphate hydrolases"/>
    <property type="match status" value="3"/>
</dbReference>
<evidence type="ECO:0000259" key="20">
    <source>
        <dbReference type="Pfam" id="PF18198"/>
    </source>
</evidence>
<evidence type="ECO:0000256" key="10">
    <source>
        <dbReference type="ARBA" id="ARBA00023069"/>
    </source>
</evidence>
<dbReference type="Gene3D" id="1.20.920.30">
    <property type="match status" value="1"/>
</dbReference>
<dbReference type="Pfam" id="PF12781">
    <property type="entry name" value="AAA_9"/>
    <property type="match status" value="1"/>
</dbReference>
<dbReference type="PANTHER" id="PTHR46961">
    <property type="entry name" value="DYNEIN HEAVY CHAIN 1, AXONEMAL-LIKE PROTEIN"/>
    <property type="match status" value="1"/>
</dbReference>
<evidence type="ECO:0000256" key="2">
    <source>
        <dbReference type="ARBA" id="ARBA00008887"/>
    </source>
</evidence>
<keyword evidence="9 14" id="KW-0175">Coiled coil</keyword>
<dbReference type="GO" id="GO:0007018">
    <property type="term" value="P:microtubule-based movement"/>
    <property type="evidence" value="ECO:0007669"/>
    <property type="project" value="InterPro"/>
</dbReference>
<dbReference type="Gene3D" id="1.20.920.20">
    <property type="match status" value="1"/>
</dbReference>
<keyword evidence="3" id="KW-0963">Cytoplasm</keyword>
<keyword evidence="8" id="KW-0243">Dynein</keyword>
<evidence type="ECO:0000313" key="23">
    <source>
        <dbReference type="Proteomes" id="UP001187531"/>
    </source>
</evidence>
<dbReference type="SUPFAM" id="SSF52540">
    <property type="entry name" value="P-loop containing nucleoside triphosphate hydrolases"/>
    <property type="match status" value="2"/>
</dbReference>
<reference evidence="22" key="1">
    <citation type="submission" date="2023-07" db="EMBL/GenBank/DDBJ databases">
        <title>Chromosome-level genome assembly of Artemia franciscana.</title>
        <authorList>
            <person name="Jo E."/>
        </authorList>
    </citation>
    <scope>NUCLEOTIDE SEQUENCE</scope>
    <source>
        <tissue evidence="22">Whole body</tissue>
    </source>
</reference>
<keyword evidence="7" id="KW-0067">ATP-binding</keyword>
<dbReference type="Pfam" id="PF12777">
    <property type="entry name" value="MT"/>
    <property type="match status" value="1"/>
</dbReference>
<dbReference type="InterPro" id="IPR027417">
    <property type="entry name" value="P-loop_NTPase"/>
</dbReference>
<evidence type="ECO:0000256" key="3">
    <source>
        <dbReference type="ARBA" id="ARBA00022490"/>
    </source>
</evidence>
<dbReference type="GO" id="GO:0031514">
    <property type="term" value="C:motile cilium"/>
    <property type="evidence" value="ECO:0007669"/>
    <property type="project" value="UniProtKB-ARBA"/>
</dbReference>
<dbReference type="GO" id="GO:0030286">
    <property type="term" value="C:dynein complex"/>
    <property type="evidence" value="ECO:0007669"/>
    <property type="project" value="UniProtKB-KW"/>
</dbReference>
<dbReference type="Proteomes" id="UP001187531">
    <property type="component" value="Unassembled WGS sequence"/>
</dbReference>
<dbReference type="InterPro" id="IPR004273">
    <property type="entry name" value="Dynein_heavy_D6_P-loop"/>
</dbReference>
<evidence type="ECO:0000259" key="15">
    <source>
        <dbReference type="Pfam" id="PF03028"/>
    </source>
</evidence>
<organism evidence="22 23">
    <name type="scientific">Artemia franciscana</name>
    <name type="common">Brine shrimp</name>
    <name type="synonym">Artemia sanfranciscana</name>
    <dbReference type="NCBI Taxonomy" id="6661"/>
    <lineage>
        <taxon>Eukaryota</taxon>
        <taxon>Metazoa</taxon>
        <taxon>Ecdysozoa</taxon>
        <taxon>Arthropoda</taxon>
        <taxon>Crustacea</taxon>
        <taxon>Branchiopoda</taxon>
        <taxon>Anostraca</taxon>
        <taxon>Artemiidae</taxon>
        <taxon>Artemia</taxon>
    </lineage>
</organism>
<dbReference type="InterPro" id="IPR035706">
    <property type="entry name" value="AAA_9"/>
</dbReference>
<dbReference type="Gene3D" id="1.10.8.720">
    <property type="entry name" value="Region D6 of dynein motor"/>
    <property type="match status" value="1"/>
</dbReference>
<feature type="domain" description="Dynein heavy chain 3 AAA+ lid" evidence="19">
    <location>
        <begin position="288"/>
        <end position="354"/>
    </location>
</feature>
<dbReference type="InterPro" id="IPR041228">
    <property type="entry name" value="Dynein_C"/>
</dbReference>
<feature type="coiled-coil region" evidence="14">
    <location>
        <begin position="718"/>
        <end position="787"/>
    </location>
</feature>
<keyword evidence="12" id="KW-0206">Cytoskeleton</keyword>
<dbReference type="GO" id="GO:0051959">
    <property type="term" value="F:dynein light intermediate chain binding"/>
    <property type="evidence" value="ECO:0007669"/>
    <property type="project" value="InterPro"/>
</dbReference>
<evidence type="ECO:0000259" key="19">
    <source>
        <dbReference type="Pfam" id="PF17857"/>
    </source>
</evidence>
<evidence type="ECO:0000256" key="8">
    <source>
        <dbReference type="ARBA" id="ARBA00023017"/>
    </source>
</evidence>
<feature type="domain" description="Dynein heavy chain AAA module D4" evidence="17">
    <location>
        <begin position="434"/>
        <end position="695"/>
    </location>
</feature>
<name>A0AA88I372_ARTSF</name>
<feature type="domain" description="Dynein heavy chain ATP-binding dynein motor region" evidence="18">
    <location>
        <begin position="1068"/>
        <end position="1288"/>
    </location>
</feature>
<evidence type="ECO:0000259" key="16">
    <source>
        <dbReference type="Pfam" id="PF12777"/>
    </source>
</evidence>
<evidence type="ECO:0000256" key="6">
    <source>
        <dbReference type="ARBA" id="ARBA00022741"/>
    </source>
</evidence>
<dbReference type="InterPro" id="IPR026983">
    <property type="entry name" value="DHC"/>
</dbReference>
<dbReference type="FunFam" id="1.10.8.720:FF:000004">
    <property type="entry name" value="Dynein heavy chain 5, axonemal"/>
    <property type="match status" value="1"/>
</dbReference>
<dbReference type="FunFam" id="3.40.50.300:FF:000320">
    <property type="entry name" value="Dynein, axonemal, heavy chain 5"/>
    <property type="match status" value="1"/>
</dbReference>
<dbReference type="Pfam" id="PF18199">
    <property type="entry name" value="Dynein_C"/>
    <property type="match status" value="1"/>
</dbReference>
<feature type="non-terminal residue" evidence="22">
    <location>
        <position position="1942"/>
    </location>
</feature>
<dbReference type="Gene3D" id="1.20.1270.280">
    <property type="match status" value="1"/>
</dbReference>
<feature type="domain" description="Dynein heavy chain AAA lid" evidence="20">
    <location>
        <begin position="1673"/>
        <end position="1815"/>
    </location>
</feature>
<feature type="coiled-coil region" evidence="14">
    <location>
        <begin position="923"/>
        <end position="957"/>
    </location>
</feature>
<dbReference type="Pfam" id="PF18198">
    <property type="entry name" value="AAA_lid_11"/>
    <property type="match status" value="1"/>
</dbReference>
<dbReference type="GO" id="GO:0005874">
    <property type="term" value="C:microtubule"/>
    <property type="evidence" value="ECO:0007669"/>
    <property type="project" value="UniProtKB-KW"/>
</dbReference>
<proteinExistence type="inferred from homology"/>
<dbReference type="Gene3D" id="1.10.472.130">
    <property type="match status" value="1"/>
</dbReference>
<evidence type="ECO:0000256" key="11">
    <source>
        <dbReference type="ARBA" id="ARBA00023175"/>
    </source>
</evidence>
<gene>
    <name evidence="22" type="ORF">QYM36_004548</name>
</gene>
<dbReference type="Pfam" id="PF17857">
    <property type="entry name" value="AAA_lid_1"/>
    <property type="match status" value="1"/>
</dbReference>
<accession>A0AA88I372</accession>
<dbReference type="GO" id="GO:0045505">
    <property type="term" value="F:dynein intermediate chain binding"/>
    <property type="evidence" value="ECO:0007669"/>
    <property type="project" value="InterPro"/>
</dbReference>
<evidence type="ECO:0000256" key="12">
    <source>
        <dbReference type="ARBA" id="ARBA00023212"/>
    </source>
</evidence>
<dbReference type="FunFam" id="1.10.8.1220:FF:000001">
    <property type="entry name" value="Dynein axonemal heavy chain 5"/>
    <property type="match status" value="1"/>
</dbReference>
<dbReference type="PANTHER" id="PTHR46961:SF19">
    <property type="entry name" value="DYNEIN HEAVY CHAIN 5, AXONEMAL"/>
    <property type="match status" value="1"/>
</dbReference>
<keyword evidence="13" id="KW-0966">Cell projection</keyword>
<dbReference type="FunFam" id="3.40.50.300:FF:000049">
    <property type="entry name" value="Dynein, axonemal, heavy chain 5"/>
    <property type="match status" value="1"/>
</dbReference>
<dbReference type="FunFam" id="1.20.920.30:FF:000004">
    <property type="entry name" value="Dynein axonemal heavy chain 5"/>
    <property type="match status" value="1"/>
</dbReference>
<dbReference type="Pfam" id="PF12775">
    <property type="entry name" value="AAA_7"/>
    <property type="match status" value="1"/>
</dbReference>
<evidence type="ECO:0000256" key="7">
    <source>
        <dbReference type="ARBA" id="ARBA00022840"/>
    </source>
</evidence>
<dbReference type="FunFam" id="3.40.50.300:FF:002141">
    <property type="entry name" value="Dynein heavy chain"/>
    <property type="match status" value="1"/>
</dbReference>
<keyword evidence="11" id="KW-0505">Motor protein</keyword>
<dbReference type="Pfam" id="PF12780">
    <property type="entry name" value="AAA_8"/>
    <property type="match status" value="1"/>
</dbReference>
<dbReference type="Gene3D" id="6.10.140.1060">
    <property type="match status" value="1"/>
</dbReference>
<evidence type="ECO:0000259" key="17">
    <source>
        <dbReference type="Pfam" id="PF12780"/>
    </source>
</evidence>
<evidence type="ECO:0000256" key="13">
    <source>
        <dbReference type="ARBA" id="ARBA00023273"/>
    </source>
</evidence>
<keyword evidence="10" id="KW-0969">Cilium</keyword>
<dbReference type="InterPro" id="IPR041589">
    <property type="entry name" value="DNAH3_AAA_lid_1"/>
</dbReference>
<keyword evidence="5" id="KW-0677">Repeat</keyword>
<feature type="non-terminal residue" evidence="22">
    <location>
        <position position="1"/>
    </location>
</feature>
<keyword evidence="4" id="KW-0493">Microtubule</keyword>
<evidence type="ECO:0000256" key="5">
    <source>
        <dbReference type="ARBA" id="ARBA00022737"/>
    </source>
</evidence>
<dbReference type="Gene3D" id="1.10.8.1220">
    <property type="match status" value="1"/>
</dbReference>
<evidence type="ECO:0000256" key="1">
    <source>
        <dbReference type="ARBA" id="ARBA00004430"/>
    </source>
</evidence>
<keyword evidence="23" id="KW-1185">Reference proteome</keyword>
<comment type="subcellular location">
    <subcellularLocation>
        <location evidence="1">Cytoplasm</location>
        <location evidence="1">Cytoskeleton</location>
        <location evidence="1">Cilium axoneme</location>
    </subcellularLocation>
</comment>
<feature type="domain" description="Dynein heavy chain coiled coil stalk" evidence="16">
    <location>
        <begin position="710"/>
        <end position="1035"/>
    </location>
</feature>
<comment type="similarity">
    <text evidence="2">Belongs to the dynein heavy chain family.</text>
</comment>
<dbReference type="GO" id="GO:0005524">
    <property type="term" value="F:ATP binding"/>
    <property type="evidence" value="ECO:0007669"/>
    <property type="project" value="UniProtKB-KW"/>
</dbReference>
<dbReference type="InterPro" id="IPR041658">
    <property type="entry name" value="AAA_lid_11"/>
</dbReference>
<evidence type="ECO:0000259" key="18">
    <source>
        <dbReference type="Pfam" id="PF12781"/>
    </source>
</evidence>
<dbReference type="Pfam" id="PF03028">
    <property type="entry name" value="Dynein_heavy"/>
    <property type="match status" value="1"/>
</dbReference>
<dbReference type="GO" id="GO:0008569">
    <property type="term" value="F:minus-end-directed microtubule motor activity"/>
    <property type="evidence" value="ECO:0007669"/>
    <property type="project" value="InterPro"/>
</dbReference>
<evidence type="ECO:0000313" key="22">
    <source>
        <dbReference type="EMBL" id="KAK2720694.1"/>
    </source>
</evidence>
<dbReference type="EMBL" id="JAVRJZ010000007">
    <property type="protein sequence ID" value="KAK2720694.1"/>
    <property type="molecule type" value="Genomic_DNA"/>
</dbReference>
<dbReference type="InterPro" id="IPR024743">
    <property type="entry name" value="Dynein_HC_stalk"/>
</dbReference>
<dbReference type="GO" id="GO:0005930">
    <property type="term" value="C:axoneme"/>
    <property type="evidence" value="ECO:0007669"/>
    <property type="project" value="UniProtKB-SubCell"/>
</dbReference>
<feature type="domain" description="Dynein heavy chain region D6 P-loop" evidence="15">
    <location>
        <begin position="1533"/>
        <end position="1642"/>
    </location>
</feature>
<dbReference type="InterPro" id="IPR024317">
    <property type="entry name" value="Dynein_heavy_chain_D4_dom"/>
</dbReference>
<dbReference type="InterPro" id="IPR042219">
    <property type="entry name" value="AAA_lid_11_sf"/>
</dbReference>
<evidence type="ECO:0000256" key="4">
    <source>
        <dbReference type="ARBA" id="ARBA00022701"/>
    </source>
</evidence>
<keyword evidence="6" id="KW-0547">Nucleotide-binding</keyword>